<evidence type="ECO:0000313" key="3">
    <source>
        <dbReference type="Proteomes" id="UP000275408"/>
    </source>
</evidence>
<organism evidence="2 3">
    <name type="scientific">Pocillopora damicornis</name>
    <name type="common">Cauliflower coral</name>
    <name type="synonym">Millepora damicornis</name>
    <dbReference type="NCBI Taxonomy" id="46731"/>
    <lineage>
        <taxon>Eukaryota</taxon>
        <taxon>Metazoa</taxon>
        <taxon>Cnidaria</taxon>
        <taxon>Anthozoa</taxon>
        <taxon>Hexacorallia</taxon>
        <taxon>Scleractinia</taxon>
        <taxon>Astrocoeniina</taxon>
        <taxon>Pocilloporidae</taxon>
        <taxon>Pocillopora</taxon>
    </lineage>
</organism>
<reference evidence="2 3" key="1">
    <citation type="journal article" date="2018" name="Sci. Rep.">
        <title>Comparative analysis of the Pocillopora damicornis genome highlights role of immune system in coral evolution.</title>
        <authorList>
            <person name="Cunning R."/>
            <person name="Bay R.A."/>
            <person name="Gillette P."/>
            <person name="Baker A.C."/>
            <person name="Traylor-Knowles N."/>
        </authorList>
    </citation>
    <scope>NUCLEOTIDE SEQUENCE [LARGE SCALE GENOMIC DNA]</scope>
    <source>
        <strain evidence="2">RSMAS</strain>
        <tissue evidence="2">Whole animal</tissue>
    </source>
</reference>
<protein>
    <submittedName>
        <fullName evidence="2">Uncharacterized protein</fullName>
    </submittedName>
</protein>
<comment type="caution">
    <text evidence="2">The sequence shown here is derived from an EMBL/GenBank/DDBJ whole genome shotgun (WGS) entry which is preliminary data.</text>
</comment>
<dbReference type="STRING" id="46731.A0A3M6V5M6"/>
<name>A0A3M6V5M6_POCDA</name>
<dbReference type="PANTHER" id="PTHR22677">
    <property type="entry name" value="ANKYRIN REPEAT DOMAIN-CONTAINING PROTEIN 60"/>
    <property type="match status" value="1"/>
</dbReference>
<dbReference type="SUPFAM" id="SSF48403">
    <property type="entry name" value="Ankyrin repeat"/>
    <property type="match status" value="1"/>
</dbReference>
<dbReference type="PANTHER" id="PTHR22677:SF4">
    <property type="entry name" value="USHER SYNDROME TYPE-1G PROTEIN-LIKE PROTEIN"/>
    <property type="match status" value="1"/>
</dbReference>
<dbReference type="PROSITE" id="PS50297">
    <property type="entry name" value="ANK_REP_REGION"/>
    <property type="match status" value="1"/>
</dbReference>
<keyword evidence="3" id="KW-1185">Reference proteome</keyword>
<proteinExistence type="predicted"/>
<evidence type="ECO:0000313" key="2">
    <source>
        <dbReference type="EMBL" id="RMX61180.1"/>
    </source>
</evidence>
<dbReference type="Proteomes" id="UP000275408">
    <property type="component" value="Unassembled WGS sequence"/>
</dbReference>
<gene>
    <name evidence="2" type="ORF">pdam_00005627</name>
</gene>
<dbReference type="Pfam" id="PF12796">
    <property type="entry name" value="Ank_2"/>
    <property type="match status" value="1"/>
</dbReference>
<dbReference type="SMART" id="SM00248">
    <property type="entry name" value="ANK"/>
    <property type="match status" value="2"/>
</dbReference>
<dbReference type="InterPro" id="IPR039323">
    <property type="entry name" value="ANKRD_45/46/60"/>
</dbReference>
<dbReference type="EMBL" id="RCHS01000074">
    <property type="protein sequence ID" value="RMX61180.1"/>
    <property type="molecule type" value="Genomic_DNA"/>
</dbReference>
<dbReference type="InterPro" id="IPR036770">
    <property type="entry name" value="Ankyrin_rpt-contain_sf"/>
</dbReference>
<feature type="repeat" description="ANK" evidence="1">
    <location>
        <begin position="167"/>
        <end position="199"/>
    </location>
</feature>
<sequence length="233" mass="26718">MKKLSEHKTQFIDDNKLRIMRFKESVASLWKTDKANHEATGLRRTCSESILFRNDWLQRLKHFNLAHRNIEETGNKTNETLRRTIKVEHSVSPRQKNRVELKPVKSCLRTTEQLSGQSKESTPCQICRRVTFSTYALILHAAGQNSVTELKDLLDRKPLHINKPSSSGETALHKAAAKGSLDCVKLLVQRGANVNKVDKEGRTPLLIAWEKGHFDCHRYMLESLKIYDNDSPC</sequence>
<dbReference type="PROSITE" id="PS50088">
    <property type="entry name" value="ANK_REPEAT"/>
    <property type="match status" value="1"/>
</dbReference>
<dbReference type="Gene3D" id="1.25.40.20">
    <property type="entry name" value="Ankyrin repeat-containing domain"/>
    <property type="match status" value="1"/>
</dbReference>
<keyword evidence="1" id="KW-0040">ANK repeat</keyword>
<dbReference type="InterPro" id="IPR002110">
    <property type="entry name" value="Ankyrin_rpt"/>
</dbReference>
<dbReference type="OrthoDB" id="194358at2759"/>
<accession>A0A3M6V5M6</accession>
<evidence type="ECO:0000256" key="1">
    <source>
        <dbReference type="PROSITE-ProRule" id="PRU00023"/>
    </source>
</evidence>
<dbReference type="AlphaFoldDB" id="A0A3M6V5M6"/>